<evidence type="ECO:0000256" key="1">
    <source>
        <dbReference type="SAM" id="MobiDB-lite"/>
    </source>
</evidence>
<proteinExistence type="predicted"/>
<feature type="region of interest" description="Disordered" evidence="1">
    <location>
        <begin position="66"/>
        <end position="94"/>
    </location>
</feature>
<accession>A0AA91PWI7</accession>
<dbReference type="Proteomes" id="UP000195602">
    <property type="component" value="Unassembled WGS sequence"/>
</dbReference>
<evidence type="ECO:0000313" key="2">
    <source>
        <dbReference type="EMBL" id="OVF06570.1"/>
    </source>
</evidence>
<feature type="region of interest" description="Disordered" evidence="1">
    <location>
        <begin position="1"/>
        <end position="42"/>
    </location>
</feature>
<feature type="compositionally biased region" description="Polar residues" evidence="1">
    <location>
        <begin position="20"/>
        <end position="29"/>
    </location>
</feature>
<dbReference type="AlphaFoldDB" id="A0AA91PWI7"/>
<organism evidence="2 3">
    <name type="scientific">Clavispora lusitaniae</name>
    <name type="common">Candida lusitaniae</name>
    <dbReference type="NCBI Taxonomy" id="36911"/>
    <lineage>
        <taxon>Eukaryota</taxon>
        <taxon>Fungi</taxon>
        <taxon>Dikarya</taxon>
        <taxon>Ascomycota</taxon>
        <taxon>Saccharomycotina</taxon>
        <taxon>Pichiomycetes</taxon>
        <taxon>Metschnikowiaceae</taxon>
        <taxon>Clavispora</taxon>
    </lineage>
</organism>
<protein>
    <submittedName>
        <fullName evidence="2">Uncharacterized protein</fullName>
    </submittedName>
</protein>
<sequence>MSTTGNNSKSFEVPLRSEARTNATKTQFLHNEESTPVIHEETEDDCSFNYNNYLASSSPRDSIFSISSSACGSSQQSQEDHSSHYGHHSKRSVNDADLEDFEGVQICTITDIIVISKVHLQNDAKPFYVTL</sequence>
<name>A0AA91PWI7_CLALS</name>
<comment type="caution">
    <text evidence="2">The sequence shown here is derived from an EMBL/GenBank/DDBJ whole genome shotgun (WGS) entry which is preliminary data.</text>
</comment>
<gene>
    <name evidence="2" type="ORF">A9F13_20g00671</name>
</gene>
<feature type="compositionally biased region" description="Polar residues" evidence="1">
    <location>
        <begin position="1"/>
        <end position="10"/>
    </location>
</feature>
<evidence type="ECO:0000313" key="3">
    <source>
        <dbReference type="Proteomes" id="UP000195602"/>
    </source>
</evidence>
<feature type="compositionally biased region" description="Low complexity" evidence="1">
    <location>
        <begin position="66"/>
        <end position="77"/>
    </location>
</feature>
<dbReference type="EMBL" id="LYUB02000020">
    <property type="protein sequence ID" value="OVF06570.1"/>
    <property type="molecule type" value="Genomic_DNA"/>
</dbReference>
<dbReference type="KEGG" id="clus:A9F13_20g00671"/>
<reference evidence="2 3" key="1">
    <citation type="submission" date="2017-04" db="EMBL/GenBank/DDBJ databases">
        <title>Draft genome of the yeast Clavispora lusitaniae type strain CBS 6936.</title>
        <authorList>
            <person name="Durrens P."/>
            <person name="Klopp C."/>
            <person name="Biteau N."/>
            <person name="Fitton-Ouhabi V."/>
            <person name="Dementhon K."/>
            <person name="Accoceberry I."/>
            <person name="Sherman D.J."/>
            <person name="Noel T."/>
        </authorList>
    </citation>
    <scope>NUCLEOTIDE SEQUENCE [LARGE SCALE GENOMIC DNA]</scope>
    <source>
        <strain evidence="2 3">CBS 6936</strain>
    </source>
</reference>